<dbReference type="Pfam" id="PF01632">
    <property type="entry name" value="Ribosomal_L35p"/>
    <property type="match status" value="1"/>
</dbReference>
<evidence type="ECO:0000256" key="2">
    <source>
        <dbReference type="ARBA" id="ARBA00022980"/>
    </source>
</evidence>
<dbReference type="HAMAP" id="MF_00514">
    <property type="entry name" value="Ribosomal_bL35"/>
    <property type="match status" value="1"/>
</dbReference>
<dbReference type="AlphaFoldDB" id="A0A363UMS4"/>
<dbReference type="GO" id="GO:0022625">
    <property type="term" value="C:cytosolic large ribosomal subunit"/>
    <property type="evidence" value="ECO:0007669"/>
    <property type="project" value="TreeGrafter"/>
</dbReference>
<evidence type="ECO:0000313" key="8">
    <source>
        <dbReference type="EMBL" id="PWN56738.1"/>
    </source>
</evidence>
<dbReference type="NCBIfam" id="TIGR00001">
    <property type="entry name" value="rpmI_bact"/>
    <property type="match status" value="1"/>
</dbReference>
<accession>A0A363UMS4</accession>
<dbReference type="PANTHER" id="PTHR33343">
    <property type="entry name" value="54S RIBOSOMAL PROTEIN BL35M"/>
    <property type="match status" value="1"/>
</dbReference>
<dbReference type="Proteomes" id="UP000251800">
    <property type="component" value="Unassembled WGS sequence"/>
</dbReference>
<dbReference type="GO" id="GO:0003735">
    <property type="term" value="F:structural constituent of ribosome"/>
    <property type="evidence" value="ECO:0007669"/>
    <property type="project" value="InterPro"/>
</dbReference>
<comment type="similarity">
    <text evidence="1 5 6">Belongs to the bacterial ribosomal protein bL35 family.</text>
</comment>
<keyword evidence="3 5" id="KW-0687">Ribonucleoprotein</keyword>
<dbReference type="PROSITE" id="PS00936">
    <property type="entry name" value="RIBOSOMAL_L35"/>
    <property type="match status" value="1"/>
</dbReference>
<gene>
    <name evidence="5" type="primary">rpmI</name>
    <name evidence="8" type="ORF">DEH80_04715</name>
</gene>
<evidence type="ECO:0000256" key="1">
    <source>
        <dbReference type="ARBA" id="ARBA00006598"/>
    </source>
</evidence>
<evidence type="ECO:0000256" key="6">
    <source>
        <dbReference type="RuleBase" id="RU000568"/>
    </source>
</evidence>
<reference evidence="8 9" key="1">
    <citation type="submission" date="2018-05" db="EMBL/GenBank/DDBJ databases">
        <title>Abyssibacter profundi OUC007T gen. nov., sp. nov, a marine bacterium isolated from seawater of the Mariana Trench.</title>
        <authorList>
            <person name="Zhou S."/>
        </authorList>
    </citation>
    <scope>NUCLEOTIDE SEQUENCE [LARGE SCALE GENOMIC DNA]</scope>
    <source>
        <strain evidence="8 9">OUC007</strain>
    </source>
</reference>
<evidence type="ECO:0000313" key="9">
    <source>
        <dbReference type="Proteomes" id="UP000251800"/>
    </source>
</evidence>
<evidence type="ECO:0000256" key="4">
    <source>
        <dbReference type="ARBA" id="ARBA00071664"/>
    </source>
</evidence>
<dbReference type="InterPro" id="IPR018265">
    <property type="entry name" value="Ribosomal_bL35_CS"/>
</dbReference>
<dbReference type="FunFam" id="4.10.410.60:FF:000001">
    <property type="entry name" value="50S ribosomal protein L35"/>
    <property type="match status" value="1"/>
</dbReference>
<evidence type="ECO:0000256" key="3">
    <source>
        <dbReference type="ARBA" id="ARBA00023274"/>
    </source>
</evidence>
<evidence type="ECO:0000256" key="5">
    <source>
        <dbReference type="HAMAP-Rule" id="MF_00514"/>
    </source>
</evidence>
<organism evidence="8 9">
    <name type="scientific">Abyssibacter profundi</name>
    <dbReference type="NCBI Taxonomy" id="2182787"/>
    <lineage>
        <taxon>Bacteria</taxon>
        <taxon>Pseudomonadati</taxon>
        <taxon>Pseudomonadota</taxon>
        <taxon>Gammaproteobacteria</taxon>
        <taxon>Chromatiales</taxon>
        <taxon>Oceanococcaceae</taxon>
        <taxon>Abyssibacter</taxon>
    </lineage>
</organism>
<dbReference type="RefSeq" id="WP_109719335.1">
    <property type="nucleotide sequence ID" value="NZ_QEQK01000004.1"/>
</dbReference>
<dbReference type="PANTHER" id="PTHR33343:SF1">
    <property type="entry name" value="LARGE RIBOSOMAL SUBUNIT PROTEIN BL35M"/>
    <property type="match status" value="1"/>
</dbReference>
<feature type="region of interest" description="Disordered" evidence="7">
    <location>
        <begin position="1"/>
        <end position="37"/>
    </location>
</feature>
<dbReference type="GO" id="GO:0006412">
    <property type="term" value="P:translation"/>
    <property type="evidence" value="ECO:0007669"/>
    <property type="project" value="UniProtKB-UniRule"/>
</dbReference>
<dbReference type="PRINTS" id="PR00064">
    <property type="entry name" value="RIBOSOMALL35"/>
</dbReference>
<dbReference type="Gene3D" id="4.10.410.60">
    <property type="match status" value="1"/>
</dbReference>
<name>A0A363UMS4_9GAMM</name>
<proteinExistence type="inferred from homology"/>
<comment type="caution">
    <text evidence="8">The sequence shown here is derived from an EMBL/GenBank/DDBJ whole genome shotgun (WGS) entry which is preliminary data.</text>
</comment>
<feature type="compositionally biased region" description="Basic residues" evidence="7">
    <location>
        <begin position="25"/>
        <end position="37"/>
    </location>
</feature>
<dbReference type="InterPro" id="IPR037229">
    <property type="entry name" value="Ribosomal_bL35_sf"/>
</dbReference>
<keyword evidence="9" id="KW-1185">Reference proteome</keyword>
<keyword evidence="2 5" id="KW-0689">Ribosomal protein</keyword>
<dbReference type="OrthoDB" id="47476at2"/>
<protein>
    <recommendedName>
        <fullName evidence="4 5">Large ribosomal subunit protein bL35</fullName>
    </recommendedName>
</protein>
<sequence>MPKMKTNRGAAKRFKRTGSGGFKRMQSHHRHILTKKNAKRCRQLRKVTQVASCDTKAVERMLPYV</sequence>
<evidence type="ECO:0000256" key="7">
    <source>
        <dbReference type="SAM" id="MobiDB-lite"/>
    </source>
</evidence>
<dbReference type="InterPro" id="IPR021137">
    <property type="entry name" value="Ribosomal_bL35-like"/>
</dbReference>
<dbReference type="SUPFAM" id="SSF143034">
    <property type="entry name" value="L35p-like"/>
    <property type="match status" value="1"/>
</dbReference>
<dbReference type="InterPro" id="IPR001706">
    <property type="entry name" value="Ribosomal_bL35"/>
</dbReference>
<dbReference type="EMBL" id="QEQK01000004">
    <property type="protein sequence ID" value="PWN56738.1"/>
    <property type="molecule type" value="Genomic_DNA"/>
</dbReference>